<dbReference type="Gene3D" id="1.10.3390.10">
    <property type="entry name" value="YejL-like"/>
    <property type="match status" value="1"/>
</dbReference>
<evidence type="ECO:0000313" key="3">
    <source>
        <dbReference type="Proteomes" id="UP000019091"/>
    </source>
</evidence>
<dbReference type="SUPFAM" id="SSF158651">
    <property type="entry name" value="YejL-like"/>
    <property type="match status" value="1"/>
</dbReference>
<organism evidence="2 3">
    <name type="scientific">Bibersteinia trehalosi USDA-ARS-USMARC-188</name>
    <dbReference type="NCBI Taxonomy" id="1263829"/>
    <lineage>
        <taxon>Bacteria</taxon>
        <taxon>Pseudomonadati</taxon>
        <taxon>Pseudomonadota</taxon>
        <taxon>Gammaproteobacteria</taxon>
        <taxon>Pasteurellales</taxon>
        <taxon>Pasteurellaceae</taxon>
        <taxon>Bibersteinia</taxon>
    </lineage>
</organism>
<accession>A0A4V7IAB0</accession>
<dbReference type="EMBL" id="CP006954">
    <property type="protein sequence ID" value="AHG81946.1"/>
    <property type="molecule type" value="Genomic_DNA"/>
</dbReference>
<dbReference type="InterPro" id="IPR009857">
    <property type="entry name" value="UPF0352"/>
</dbReference>
<dbReference type="Pfam" id="PF07208">
    <property type="entry name" value="DUF1414"/>
    <property type="match status" value="1"/>
</dbReference>
<comment type="similarity">
    <text evidence="1">Belongs to the UPF0352 family.</text>
</comment>
<dbReference type="KEGG" id="btre:F542_12280"/>
<reference evidence="2 3" key="1">
    <citation type="journal article" date="2014" name="Genome Announc.">
        <title>Complete Closed Genome Sequences of Three Bibersteinia trehalosi Nasopharyngeal Isolates from Cattle with Shipping Fever.</title>
        <authorList>
            <person name="Harhay G.P."/>
            <person name="McVey D.S."/>
            <person name="Koren S."/>
            <person name="Phillippy A.M."/>
            <person name="Bono J."/>
            <person name="Harhay D.M."/>
            <person name="Clawson M.L."/>
            <person name="Heaton M.P."/>
            <person name="Chitko-McKown C.G."/>
            <person name="Korlach J."/>
            <person name="Smith T.P."/>
        </authorList>
    </citation>
    <scope>NUCLEOTIDE SEQUENCE [LARGE SCALE GENOMIC DNA]</scope>
    <source>
        <strain evidence="2 3">USDA-ARS-USMARC-188</strain>
    </source>
</reference>
<dbReference type="HAMAP" id="MF_00816">
    <property type="entry name" value="UPF0352"/>
    <property type="match status" value="1"/>
</dbReference>
<dbReference type="InterPro" id="IPR023202">
    <property type="entry name" value="YejL_sf"/>
</dbReference>
<dbReference type="AlphaFoldDB" id="A0A4V7IAB0"/>
<gene>
    <name evidence="2" type="ORF">F542_12280</name>
</gene>
<evidence type="ECO:0000313" key="2">
    <source>
        <dbReference type="EMBL" id="AHG81946.1"/>
    </source>
</evidence>
<dbReference type="Proteomes" id="UP000019091">
    <property type="component" value="Chromosome"/>
</dbReference>
<evidence type="ECO:0000256" key="1">
    <source>
        <dbReference type="HAMAP-Rule" id="MF_00816"/>
    </source>
</evidence>
<sequence length="98" mass="11113">MQIFVQKPPLAWWFCASMTTQFLWKIHMAIKSKYQDVQLDALVNDLIIALEKHKAPADLSLMALGNLVTNILKNNFQTEAQRHVVADSFASALKNSLK</sequence>
<dbReference type="NCBIfam" id="NF010242">
    <property type="entry name" value="PRK13689.1"/>
    <property type="match status" value="1"/>
</dbReference>
<name>A0A4V7IAB0_BIBTR</name>
<proteinExistence type="inferred from homology"/>
<protein>
    <recommendedName>
        <fullName evidence="1">UPF0352 protein F542_12280</fullName>
    </recommendedName>
</protein>